<proteinExistence type="predicted"/>
<dbReference type="AlphaFoldDB" id="A0AAV9HIM9"/>
<sequence length="104" mass="11440">MAAAIAGTISEYYSWFVGLTFLRILSLFFITLGSVFIVPIIFLVIYDVCLWLWRLSGIGGLIDRDPPPAAARSPNRPNRNENIDGNEKTTSPNGGAGQRKRRAG</sequence>
<gene>
    <name evidence="2" type="ORF">QBC42DRAFT_274803</name>
</gene>
<dbReference type="EMBL" id="MU865041">
    <property type="protein sequence ID" value="KAK4459292.1"/>
    <property type="molecule type" value="Genomic_DNA"/>
</dbReference>
<accession>A0AAV9HIM9</accession>
<comment type="caution">
    <text evidence="2">The sequence shown here is derived from an EMBL/GenBank/DDBJ whole genome shotgun (WGS) entry which is preliminary data.</text>
</comment>
<evidence type="ECO:0000256" key="1">
    <source>
        <dbReference type="SAM" id="MobiDB-lite"/>
    </source>
</evidence>
<protein>
    <submittedName>
        <fullName evidence="2">Uncharacterized protein</fullName>
    </submittedName>
</protein>
<feature type="compositionally biased region" description="Basic and acidic residues" evidence="1">
    <location>
        <begin position="78"/>
        <end position="87"/>
    </location>
</feature>
<name>A0AAV9HIM9_9PEZI</name>
<feature type="region of interest" description="Disordered" evidence="1">
    <location>
        <begin position="60"/>
        <end position="104"/>
    </location>
</feature>
<reference evidence="2" key="2">
    <citation type="submission" date="2023-06" db="EMBL/GenBank/DDBJ databases">
        <authorList>
            <consortium name="Lawrence Berkeley National Laboratory"/>
            <person name="Mondo S.J."/>
            <person name="Hensen N."/>
            <person name="Bonometti L."/>
            <person name="Westerberg I."/>
            <person name="Brannstrom I.O."/>
            <person name="Guillou S."/>
            <person name="Cros-Aarteil S."/>
            <person name="Calhoun S."/>
            <person name="Haridas S."/>
            <person name="Kuo A."/>
            <person name="Pangilinan J."/>
            <person name="Riley R."/>
            <person name="Labutti K."/>
            <person name="Andreopoulos B."/>
            <person name="Lipzen A."/>
            <person name="Chen C."/>
            <person name="Yanf M."/>
            <person name="Daum C."/>
            <person name="Ng V."/>
            <person name="Clum A."/>
            <person name="Steindorff A."/>
            <person name="Ohm R."/>
            <person name="Martin F."/>
            <person name="Silar P."/>
            <person name="Natvig D."/>
            <person name="Lalanne C."/>
            <person name="Gautier V."/>
            <person name="Ament-Velasquez S.L."/>
            <person name="Kruys A."/>
            <person name="Hutchinson M.I."/>
            <person name="Powell A.J."/>
            <person name="Barry K."/>
            <person name="Miller A.N."/>
            <person name="Grigoriev I.V."/>
            <person name="Debuchy R."/>
            <person name="Gladieux P."/>
            <person name="Thoren M.H."/>
            <person name="Johannesson H."/>
        </authorList>
    </citation>
    <scope>NUCLEOTIDE SEQUENCE</scope>
    <source>
        <strain evidence="2">PSN324</strain>
    </source>
</reference>
<dbReference type="Proteomes" id="UP001321749">
    <property type="component" value="Unassembled WGS sequence"/>
</dbReference>
<reference evidence="2" key="1">
    <citation type="journal article" date="2023" name="Mol. Phylogenet. Evol.">
        <title>Genome-scale phylogeny and comparative genomics of the fungal order Sordariales.</title>
        <authorList>
            <person name="Hensen N."/>
            <person name="Bonometti L."/>
            <person name="Westerberg I."/>
            <person name="Brannstrom I.O."/>
            <person name="Guillou S."/>
            <person name="Cros-Aarteil S."/>
            <person name="Calhoun S."/>
            <person name="Haridas S."/>
            <person name="Kuo A."/>
            <person name="Mondo S."/>
            <person name="Pangilinan J."/>
            <person name="Riley R."/>
            <person name="LaButti K."/>
            <person name="Andreopoulos B."/>
            <person name="Lipzen A."/>
            <person name="Chen C."/>
            <person name="Yan M."/>
            <person name="Daum C."/>
            <person name="Ng V."/>
            <person name="Clum A."/>
            <person name="Steindorff A."/>
            <person name="Ohm R.A."/>
            <person name="Martin F."/>
            <person name="Silar P."/>
            <person name="Natvig D.O."/>
            <person name="Lalanne C."/>
            <person name="Gautier V."/>
            <person name="Ament-Velasquez S.L."/>
            <person name="Kruys A."/>
            <person name="Hutchinson M.I."/>
            <person name="Powell A.J."/>
            <person name="Barry K."/>
            <person name="Miller A.N."/>
            <person name="Grigoriev I.V."/>
            <person name="Debuchy R."/>
            <person name="Gladieux P."/>
            <person name="Hiltunen Thoren M."/>
            <person name="Johannesson H."/>
        </authorList>
    </citation>
    <scope>NUCLEOTIDE SEQUENCE</scope>
    <source>
        <strain evidence="2">PSN324</strain>
    </source>
</reference>
<evidence type="ECO:0000313" key="3">
    <source>
        <dbReference type="Proteomes" id="UP001321749"/>
    </source>
</evidence>
<organism evidence="2 3">
    <name type="scientific">Cladorrhinum samala</name>
    <dbReference type="NCBI Taxonomy" id="585594"/>
    <lineage>
        <taxon>Eukaryota</taxon>
        <taxon>Fungi</taxon>
        <taxon>Dikarya</taxon>
        <taxon>Ascomycota</taxon>
        <taxon>Pezizomycotina</taxon>
        <taxon>Sordariomycetes</taxon>
        <taxon>Sordariomycetidae</taxon>
        <taxon>Sordariales</taxon>
        <taxon>Podosporaceae</taxon>
        <taxon>Cladorrhinum</taxon>
    </lineage>
</organism>
<evidence type="ECO:0000313" key="2">
    <source>
        <dbReference type="EMBL" id="KAK4459292.1"/>
    </source>
</evidence>
<keyword evidence="3" id="KW-1185">Reference proteome</keyword>